<dbReference type="GO" id="GO:0005975">
    <property type="term" value="P:carbohydrate metabolic process"/>
    <property type="evidence" value="ECO:0007669"/>
    <property type="project" value="InterPro"/>
</dbReference>
<dbReference type="Gene3D" id="3.20.20.370">
    <property type="entry name" value="Glycoside hydrolase/deacetylase"/>
    <property type="match status" value="1"/>
</dbReference>
<dbReference type="Pfam" id="PF03746">
    <property type="entry name" value="LamB_YcsF"/>
    <property type="match status" value="1"/>
</dbReference>
<dbReference type="PANTHER" id="PTHR30292">
    <property type="entry name" value="UNCHARACTERIZED PROTEIN YBGL-RELATED"/>
    <property type="match status" value="1"/>
</dbReference>
<organism evidence="1 2">
    <name type="scientific">Idiomarina rhizosphaerae</name>
    <dbReference type="NCBI Taxonomy" id="2961572"/>
    <lineage>
        <taxon>Bacteria</taxon>
        <taxon>Pseudomonadati</taxon>
        <taxon>Pseudomonadota</taxon>
        <taxon>Gammaproteobacteria</taxon>
        <taxon>Alteromonadales</taxon>
        <taxon>Idiomarinaceae</taxon>
        <taxon>Idiomarina</taxon>
    </lineage>
</organism>
<dbReference type="NCBIfam" id="NF003814">
    <property type="entry name" value="PRK05406.1-3"/>
    <property type="match status" value="1"/>
</dbReference>
<dbReference type="EMBL" id="JAMZDE010000008">
    <property type="protein sequence ID" value="MCP1340225.1"/>
    <property type="molecule type" value="Genomic_DNA"/>
</dbReference>
<dbReference type="SUPFAM" id="SSF88713">
    <property type="entry name" value="Glycoside hydrolase/deacetylase"/>
    <property type="match status" value="1"/>
</dbReference>
<keyword evidence="2" id="KW-1185">Reference proteome</keyword>
<gene>
    <name evidence="1" type="ORF">NJR55_11565</name>
</gene>
<proteinExistence type="predicted"/>
<dbReference type="InterPro" id="IPR005501">
    <property type="entry name" value="LamB/YcsF/PxpA-like"/>
</dbReference>
<dbReference type="Proteomes" id="UP001139474">
    <property type="component" value="Unassembled WGS sequence"/>
</dbReference>
<dbReference type="CDD" id="cd10787">
    <property type="entry name" value="LamB_YcsF_like"/>
    <property type="match status" value="1"/>
</dbReference>
<name>A0A9X2FYZ7_9GAMM</name>
<evidence type="ECO:0000313" key="1">
    <source>
        <dbReference type="EMBL" id="MCP1340225.1"/>
    </source>
</evidence>
<reference evidence="1" key="1">
    <citation type="submission" date="2022-06" db="EMBL/GenBank/DDBJ databases">
        <title>Idiomarina rhizosphaerae M1R2S28.</title>
        <authorList>
            <person name="Sun J.-Q."/>
            <person name="Li L.-F."/>
        </authorList>
    </citation>
    <scope>NUCLEOTIDE SEQUENCE</scope>
    <source>
        <strain evidence="1">M1R2S28</strain>
    </source>
</reference>
<evidence type="ECO:0000313" key="2">
    <source>
        <dbReference type="Proteomes" id="UP001139474"/>
    </source>
</evidence>
<dbReference type="AlphaFoldDB" id="A0A9X2FYZ7"/>
<dbReference type="RefSeq" id="WP_253620080.1">
    <property type="nucleotide sequence ID" value="NZ_JAMZDE010000008.1"/>
</dbReference>
<dbReference type="PANTHER" id="PTHR30292:SF0">
    <property type="entry name" value="5-OXOPROLINASE SUBUNIT A"/>
    <property type="match status" value="1"/>
</dbReference>
<accession>A0A9X2FYZ7</accession>
<dbReference type="InterPro" id="IPR011330">
    <property type="entry name" value="Glyco_hydro/deAcase_b/a-brl"/>
</dbReference>
<dbReference type="NCBIfam" id="NF003816">
    <property type="entry name" value="PRK05406.1-5"/>
    <property type="match status" value="1"/>
</dbReference>
<comment type="caution">
    <text evidence="1">The sequence shown here is derived from an EMBL/GenBank/DDBJ whole genome shotgun (WGS) entry which is preliminary data.</text>
</comment>
<protein>
    <submittedName>
        <fullName evidence="1">5-oxoprolinase subunit PxpA</fullName>
    </submittedName>
</protein>
<sequence>MSRQITPQSSQEITLNSDIGESFGAWKMGADDLIMPHIDCANVACGFHASDPLTMLKTVKLAKQHNVTIGAHPAYPDLVGFGRRHMALKPDEVTALIQYQVGALQGICAGQKTEVSYVKPHGALYNDMLSDGQQFDAVCQAIAALQDDRHEPLPLMVMATPENDAWRHRAQQFGVELWFEGFADRAYDDNGQLRSRSNPDAVHGDVEAMYAQAEAFATGRAIESVSGKSLQIEIDSLCVHGDNPKAIETVEKLRSIVRQANDNE</sequence>